<dbReference type="PANTHER" id="PTHR30572">
    <property type="entry name" value="MEMBRANE COMPONENT OF TRANSPORTER-RELATED"/>
    <property type="match status" value="1"/>
</dbReference>
<evidence type="ECO:0000313" key="9">
    <source>
        <dbReference type="EMBL" id="MDT3405154.1"/>
    </source>
</evidence>
<dbReference type="InterPro" id="IPR003838">
    <property type="entry name" value="ABC3_permease_C"/>
</dbReference>
<feature type="domain" description="MacB-like periplasmic core" evidence="8">
    <location>
        <begin position="450"/>
        <end position="623"/>
    </location>
</feature>
<accession>A0ABU3GZF9</accession>
<dbReference type="RefSeq" id="WP_311953336.1">
    <property type="nucleotide sequence ID" value="NZ_JAVLVU010000001.1"/>
</dbReference>
<proteinExistence type="predicted"/>
<feature type="transmembrane region" description="Helical" evidence="6">
    <location>
        <begin position="745"/>
        <end position="772"/>
    </location>
</feature>
<feature type="transmembrane region" description="Helical" evidence="6">
    <location>
        <begin position="397"/>
        <end position="419"/>
    </location>
</feature>
<dbReference type="EMBL" id="JAVLVU010000001">
    <property type="protein sequence ID" value="MDT3405154.1"/>
    <property type="molecule type" value="Genomic_DNA"/>
</dbReference>
<evidence type="ECO:0000259" key="8">
    <source>
        <dbReference type="Pfam" id="PF12704"/>
    </source>
</evidence>
<evidence type="ECO:0000256" key="1">
    <source>
        <dbReference type="ARBA" id="ARBA00004651"/>
    </source>
</evidence>
<feature type="domain" description="MacB-like periplasmic core" evidence="8">
    <location>
        <begin position="20"/>
        <end position="260"/>
    </location>
</feature>
<keyword evidence="5 6" id="KW-0472">Membrane</keyword>
<feature type="transmembrane region" description="Helical" evidence="6">
    <location>
        <begin position="450"/>
        <end position="468"/>
    </location>
</feature>
<keyword evidence="3 6" id="KW-0812">Transmembrane</keyword>
<organism evidence="9 10">
    <name type="scientific">Mucilaginibacter terrae</name>
    <dbReference type="NCBI Taxonomy" id="1955052"/>
    <lineage>
        <taxon>Bacteria</taxon>
        <taxon>Pseudomonadati</taxon>
        <taxon>Bacteroidota</taxon>
        <taxon>Sphingobacteriia</taxon>
        <taxon>Sphingobacteriales</taxon>
        <taxon>Sphingobacteriaceae</taxon>
        <taxon>Mucilaginibacter</taxon>
    </lineage>
</organism>
<feature type="transmembrane region" description="Helical" evidence="6">
    <location>
        <begin position="303"/>
        <end position="325"/>
    </location>
</feature>
<dbReference type="InterPro" id="IPR025857">
    <property type="entry name" value="MacB_PCD"/>
</dbReference>
<keyword evidence="10" id="KW-1185">Reference proteome</keyword>
<comment type="subcellular location">
    <subcellularLocation>
        <location evidence="1">Cell membrane</location>
        <topology evidence="1">Multi-pass membrane protein</topology>
    </subcellularLocation>
</comment>
<dbReference type="Pfam" id="PF12704">
    <property type="entry name" value="MacB_PCD"/>
    <property type="match status" value="2"/>
</dbReference>
<evidence type="ECO:0000256" key="2">
    <source>
        <dbReference type="ARBA" id="ARBA00022475"/>
    </source>
</evidence>
<feature type="transmembrane region" description="Helical" evidence="6">
    <location>
        <begin position="358"/>
        <end position="377"/>
    </location>
</feature>
<evidence type="ECO:0000256" key="5">
    <source>
        <dbReference type="ARBA" id="ARBA00023136"/>
    </source>
</evidence>
<dbReference type="InterPro" id="IPR050250">
    <property type="entry name" value="Macrolide_Exporter_MacB"/>
</dbReference>
<gene>
    <name evidence="9" type="ORF">QE417_004226</name>
</gene>
<feature type="transmembrane region" description="Helical" evidence="6">
    <location>
        <begin position="701"/>
        <end position="724"/>
    </location>
</feature>
<protein>
    <submittedName>
        <fullName evidence="9">ABC transport system permease protein</fullName>
    </submittedName>
</protein>
<evidence type="ECO:0000256" key="6">
    <source>
        <dbReference type="SAM" id="Phobius"/>
    </source>
</evidence>
<dbReference type="Pfam" id="PF02687">
    <property type="entry name" value="FtsX"/>
    <property type="match status" value="2"/>
</dbReference>
<feature type="transmembrane region" description="Helical" evidence="6">
    <location>
        <begin position="784"/>
        <end position="803"/>
    </location>
</feature>
<evidence type="ECO:0000313" key="10">
    <source>
        <dbReference type="Proteomes" id="UP001258315"/>
    </source>
</evidence>
<evidence type="ECO:0000256" key="4">
    <source>
        <dbReference type="ARBA" id="ARBA00022989"/>
    </source>
</evidence>
<dbReference type="Proteomes" id="UP001258315">
    <property type="component" value="Unassembled WGS sequence"/>
</dbReference>
<keyword evidence="4 6" id="KW-1133">Transmembrane helix</keyword>
<keyword evidence="2" id="KW-1003">Cell membrane</keyword>
<evidence type="ECO:0000259" key="7">
    <source>
        <dbReference type="Pfam" id="PF02687"/>
    </source>
</evidence>
<feature type="domain" description="ABC3 transporter permease C-terminal" evidence="7">
    <location>
        <begin position="310"/>
        <end position="422"/>
    </location>
</feature>
<dbReference type="PANTHER" id="PTHR30572:SF18">
    <property type="entry name" value="ABC-TYPE MACROLIDE FAMILY EXPORT SYSTEM PERMEASE COMPONENT 2"/>
    <property type="match status" value="1"/>
</dbReference>
<sequence length="824" mass="91562">MYKNYLKTAIRSLLKNKAFTFINVIGLAIGISAAMVIYLVVTYDFSFDKFEPNGKQVYRVVSQITFQGEVSNNSGTPIPLHKTISTVSGLKQAVAFRIYSEDVRVKIPLTNTAPATFKSQDKIIACDKSYFNLIPHQWLTGSAAVAFNEPNRVVLTQSRAKLYFPDLQPAQILNKTIVYDDSLTTSVSGIVADTEANTDFNFHDFISLETFKHNNRQPSGGDIDGGYEKDSWGSTSSYDQLFIELLPQTTVEQTQNQLNALYKRSNKNPEPGEIHRFVLQPLSNLHFNADYDNFNQRIASKSVLYSLLGVAAFLLLLGCINFINLTTAQSAQRAREIGVRKTIGGTRQQLIGQFLTETFLLTLVAAVVSAGLSYFLLQLFSGFIPKGVVFTQIFSPGMLLFMLLLITVVSITSGLYPAFVMSGYRPVQVLKGAGKIAEVRGSSFSMRKSLTVSQFVIAQFFIMATILVSNQISYLFNKDLGFKKDAILYIRTPYNSVKTNLKQVYLDKVRAIPGVDMVSMASDAPSSSNTHSTTFAYNDGKTKRETNVELKYADTSYLKVYNLKLLAGRNLQAHDTTGAYIINQTYSKFLGFTNPQQAIGKMVNVNNQQVAIIGVVADFYQKSLHYAIKPAAIAYNKNSRHARNLHIALQPHIAGAGNWKAAISKMETAWHEVYPDDDFEYRFVNDSIARFYRSEQDTGKLLKWATGLSVLISCLGLLGLAIYTSNQRTKEIGIRKVMGATVTQIVLLLSADFVKLILIAFAIAVPIAWYFMNNWLQDFAYHTSINIGLFAGTVLATITVALLTMSMQTIKAAIVNPVKSLRSE</sequence>
<reference evidence="10" key="1">
    <citation type="submission" date="2023-07" db="EMBL/GenBank/DDBJ databases">
        <title>Functional and genomic diversity of the sorghum phyllosphere microbiome.</title>
        <authorList>
            <person name="Shade A."/>
        </authorList>
    </citation>
    <scope>NUCLEOTIDE SEQUENCE [LARGE SCALE GENOMIC DNA]</scope>
    <source>
        <strain evidence="10">SORGH_AS_0422</strain>
    </source>
</reference>
<feature type="domain" description="ABC3 transporter permease C-terminal" evidence="7">
    <location>
        <begin position="707"/>
        <end position="815"/>
    </location>
</feature>
<evidence type="ECO:0000256" key="3">
    <source>
        <dbReference type="ARBA" id="ARBA00022692"/>
    </source>
</evidence>
<feature type="transmembrane region" description="Helical" evidence="6">
    <location>
        <begin position="21"/>
        <end position="41"/>
    </location>
</feature>
<name>A0ABU3GZF9_9SPHI</name>
<comment type="caution">
    <text evidence="9">The sequence shown here is derived from an EMBL/GenBank/DDBJ whole genome shotgun (WGS) entry which is preliminary data.</text>
</comment>